<keyword evidence="2" id="KW-0472">Membrane</keyword>
<dbReference type="RefSeq" id="WP_317517936.1">
    <property type="nucleotide sequence ID" value="NZ_JAPTHD010000011.1"/>
</dbReference>
<feature type="region of interest" description="Disordered" evidence="3">
    <location>
        <begin position="85"/>
        <end position="107"/>
    </location>
</feature>
<dbReference type="Pfam" id="PF02321">
    <property type="entry name" value="OEP"/>
    <property type="match status" value="2"/>
</dbReference>
<evidence type="ECO:0000256" key="3">
    <source>
        <dbReference type="SAM" id="MobiDB-lite"/>
    </source>
</evidence>
<evidence type="ECO:0000256" key="2">
    <source>
        <dbReference type="RuleBase" id="RU362097"/>
    </source>
</evidence>
<keyword evidence="2" id="KW-0812">Transmembrane</keyword>
<dbReference type="InterPro" id="IPR010131">
    <property type="entry name" value="MdtP/NodT-like"/>
</dbReference>
<keyword evidence="2" id="KW-0449">Lipoprotein</keyword>
<dbReference type="Gene3D" id="1.20.1600.10">
    <property type="entry name" value="Outer membrane efflux proteins (OEP)"/>
    <property type="match status" value="1"/>
</dbReference>
<comment type="subcellular location">
    <subcellularLocation>
        <location evidence="2">Cell membrane</location>
        <topology evidence="2">Lipid-anchor</topology>
    </subcellularLocation>
</comment>
<sequence>MWKFGAATSPIILLLCSCTVGPTYEPPAVTAPAAYASPHSPTSAFTDISSWWAAFDDPMLDSLIARALADNLDLQQAAMRVRQARAQETAARRSGGPQINATTQSGYTKLSENALPSSLAGLTGGNGEQSGNSGGLGLPGEGFANFQLGFDASWEVDLFGGQRRANEAAHARTLSAIWTRRDAEVTMVAEVANTYQQYRMLQRRIAVADAMIAADRALLDFVRVRTDKGLVTTLDERRQESDVAQQIAQREDLAAQAQALVHALSILLGLAPGALSTELSAAPQAAPVAMEVAAGLPSELLLRRPDIRAAERDLAAATADIGVATADLYPKFSLTGALQLASRSLSTLIQADSLQANGAGRLSLPLLGRGEKKATIHVREAQADEALLAYQGKVLGALRDVEDALTRLDADRKRAMHLRLSATAAQDSVDTAEVRYRNGLTSYLDVLEARQALFSARDALAQADAHAAQDVVALYKALGGGWDEGRMTEKEKPHG</sequence>
<dbReference type="Proteomes" id="UP001185984">
    <property type="component" value="Unassembled WGS sequence"/>
</dbReference>
<name>A0ABU4A0X9_9SPHN</name>
<feature type="compositionally biased region" description="Polar residues" evidence="3">
    <location>
        <begin position="97"/>
        <end position="107"/>
    </location>
</feature>
<comment type="caution">
    <text evidence="4">The sequence shown here is derived from an EMBL/GenBank/DDBJ whole genome shotgun (WGS) entry which is preliminary data.</text>
</comment>
<dbReference type="PANTHER" id="PTHR30203">
    <property type="entry name" value="OUTER MEMBRANE CATION EFFLUX PROTEIN"/>
    <property type="match status" value="1"/>
</dbReference>
<dbReference type="InterPro" id="IPR003423">
    <property type="entry name" value="OMP_efflux"/>
</dbReference>
<dbReference type="SUPFAM" id="SSF56954">
    <property type="entry name" value="Outer membrane efflux proteins (OEP)"/>
    <property type="match status" value="1"/>
</dbReference>
<keyword evidence="2" id="KW-1134">Transmembrane beta strand</keyword>
<dbReference type="PANTHER" id="PTHR30203:SF25">
    <property type="entry name" value="OUTER MEMBRANE PROTEIN-RELATED"/>
    <property type="match status" value="1"/>
</dbReference>
<comment type="similarity">
    <text evidence="1 2">Belongs to the outer membrane factor (OMF) (TC 1.B.17) family.</text>
</comment>
<dbReference type="EMBL" id="JAPTHD010000011">
    <property type="protein sequence ID" value="MDV5825429.1"/>
    <property type="molecule type" value="Genomic_DNA"/>
</dbReference>
<evidence type="ECO:0000313" key="5">
    <source>
        <dbReference type="Proteomes" id="UP001185984"/>
    </source>
</evidence>
<keyword evidence="5" id="KW-1185">Reference proteome</keyword>
<dbReference type="Gene3D" id="2.20.200.10">
    <property type="entry name" value="Outer membrane efflux proteins (OEP)"/>
    <property type="match status" value="1"/>
</dbReference>
<keyword evidence="2" id="KW-0564">Palmitate</keyword>
<dbReference type="NCBIfam" id="TIGR01845">
    <property type="entry name" value="outer_NodT"/>
    <property type="match status" value="1"/>
</dbReference>
<organism evidence="4 5">
    <name type="scientific">Sphingobium naphthae</name>
    <dbReference type="NCBI Taxonomy" id="1886786"/>
    <lineage>
        <taxon>Bacteria</taxon>
        <taxon>Pseudomonadati</taxon>
        <taxon>Pseudomonadota</taxon>
        <taxon>Alphaproteobacteria</taxon>
        <taxon>Sphingomonadales</taxon>
        <taxon>Sphingomonadaceae</taxon>
        <taxon>Sphingobium</taxon>
    </lineage>
</organism>
<reference evidence="5" key="1">
    <citation type="journal article" date="2022" name="J Environ Chem Eng">
        <title>Biodegradation of petroleum oil using a constructed nonpathogenic and heavy metal-tolerant bacterial consortium isolated from marine sponges.</title>
        <authorList>
            <person name="Dechsakulwatana C."/>
            <person name="Rungsihiranrut A."/>
            <person name="Muangchinda C."/>
            <person name="Ningthoujam R."/>
            <person name="Klankeo P."/>
            <person name="Pinyakong O."/>
        </authorList>
    </citation>
    <scope>NUCLEOTIDE SEQUENCE [LARGE SCALE GENOMIC DNA]</scope>
    <source>
        <strain evidence="5">MO2-4</strain>
    </source>
</reference>
<protein>
    <submittedName>
        <fullName evidence="4">Efflux transporter outer membrane subunit</fullName>
    </submittedName>
</protein>
<evidence type="ECO:0000256" key="1">
    <source>
        <dbReference type="ARBA" id="ARBA00007613"/>
    </source>
</evidence>
<proteinExistence type="inferred from homology"/>
<dbReference type="PROSITE" id="PS51257">
    <property type="entry name" value="PROKAR_LIPOPROTEIN"/>
    <property type="match status" value="1"/>
</dbReference>
<accession>A0ABU4A0X9</accession>
<gene>
    <name evidence="4" type="ORF">O0R41_17625</name>
</gene>
<evidence type="ECO:0000313" key="4">
    <source>
        <dbReference type="EMBL" id="MDV5825429.1"/>
    </source>
</evidence>